<evidence type="ECO:0000313" key="1">
    <source>
        <dbReference type="EMBL" id="KAF9491211.1"/>
    </source>
</evidence>
<sequence>MSCNIATQCTAEKVHTVDTWIWDRLWQDWVGLGCEYLDASRSRANESIVEVKEREAGWKWRQKVEHRVPVLAVRVISPPHLATPTAAVYHPGMLGVLDSPPLPHDSQESDPGFRCSDARTLGFNDSASPATCYWLLATGSWEVEKLRRRELGDSGLMLADGLTVGWWLAVGWQVGIVCIELVDVQTFSTFQRVSGQLLIFASLYQRPRS</sequence>
<dbReference type="AlphaFoldDB" id="A0A9P6D3J4"/>
<gene>
    <name evidence="1" type="ORF">BDN71DRAFT_1518881</name>
</gene>
<proteinExistence type="predicted"/>
<comment type="caution">
    <text evidence="1">The sequence shown here is derived from an EMBL/GenBank/DDBJ whole genome shotgun (WGS) entry which is preliminary data.</text>
</comment>
<accession>A0A9P6D3J4</accession>
<dbReference type="EMBL" id="MU154624">
    <property type="protein sequence ID" value="KAF9491211.1"/>
    <property type="molecule type" value="Genomic_DNA"/>
</dbReference>
<reference evidence="1" key="1">
    <citation type="submission" date="2020-11" db="EMBL/GenBank/DDBJ databases">
        <authorList>
            <consortium name="DOE Joint Genome Institute"/>
            <person name="Ahrendt S."/>
            <person name="Riley R."/>
            <person name="Andreopoulos W."/>
            <person name="Labutti K."/>
            <person name="Pangilinan J."/>
            <person name="Ruiz-Duenas F.J."/>
            <person name="Barrasa J.M."/>
            <person name="Sanchez-Garcia M."/>
            <person name="Camarero S."/>
            <person name="Miyauchi S."/>
            <person name="Serrano A."/>
            <person name="Linde D."/>
            <person name="Babiker R."/>
            <person name="Drula E."/>
            <person name="Ayuso-Fernandez I."/>
            <person name="Pacheco R."/>
            <person name="Padilla G."/>
            <person name="Ferreira P."/>
            <person name="Barriuso J."/>
            <person name="Kellner H."/>
            <person name="Castanera R."/>
            <person name="Alfaro M."/>
            <person name="Ramirez L."/>
            <person name="Pisabarro A.G."/>
            <person name="Kuo A."/>
            <person name="Tritt A."/>
            <person name="Lipzen A."/>
            <person name="He G."/>
            <person name="Yan M."/>
            <person name="Ng V."/>
            <person name="Cullen D."/>
            <person name="Martin F."/>
            <person name="Rosso M.-N."/>
            <person name="Henrissat B."/>
            <person name="Hibbett D."/>
            <person name="Martinez A.T."/>
            <person name="Grigoriev I.V."/>
        </authorList>
    </citation>
    <scope>NUCLEOTIDE SEQUENCE</scope>
    <source>
        <strain evidence="1">ATCC 90797</strain>
    </source>
</reference>
<keyword evidence="2" id="KW-1185">Reference proteome</keyword>
<organism evidence="1 2">
    <name type="scientific">Pleurotus eryngii</name>
    <name type="common">Boletus of the steppes</name>
    <dbReference type="NCBI Taxonomy" id="5323"/>
    <lineage>
        <taxon>Eukaryota</taxon>
        <taxon>Fungi</taxon>
        <taxon>Dikarya</taxon>
        <taxon>Basidiomycota</taxon>
        <taxon>Agaricomycotina</taxon>
        <taxon>Agaricomycetes</taxon>
        <taxon>Agaricomycetidae</taxon>
        <taxon>Agaricales</taxon>
        <taxon>Pleurotineae</taxon>
        <taxon>Pleurotaceae</taxon>
        <taxon>Pleurotus</taxon>
    </lineage>
</organism>
<dbReference type="Proteomes" id="UP000807025">
    <property type="component" value="Unassembled WGS sequence"/>
</dbReference>
<evidence type="ECO:0000313" key="2">
    <source>
        <dbReference type="Proteomes" id="UP000807025"/>
    </source>
</evidence>
<name>A0A9P6D3J4_PLEER</name>
<protein>
    <submittedName>
        <fullName evidence="1">Uncharacterized protein</fullName>
    </submittedName>
</protein>